<dbReference type="PANTHER" id="PTHR34415">
    <property type="entry name" value="INTEGRASE CATALYTIC DOMAIN-CONTAINING PROTEIN"/>
    <property type="match status" value="1"/>
</dbReference>
<evidence type="ECO:0000313" key="3">
    <source>
        <dbReference type="Proteomes" id="UP001209570"/>
    </source>
</evidence>
<sequence length="226" mass="25660">METNLVYSERTAGKGSNEVISMLHMYALRHNVCGENKAWTIYADNCGGQNKNSDVLRFLVLLVASGKLRSACLNFFVKGHTKNNCDRGFGCIKRAYVRRDLYTVEQVVDMIQNSSTGNEAVNLELQPGEFKDWKSMLEEIYHGVKGIQKFQLFSIDQSVVQCRKRPSPAAFAQDFRKDKDVPDFAALMTNFYSSAPPSVNAEKVAELHKKLLRFIPEEHRGDPLFR</sequence>
<comment type="caution">
    <text evidence="2">The sequence shown here is derived from an EMBL/GenBank/DDBJ whole genome shotgun (WGS) entry which is preliminary data.</text>
</comment>
<name>A0AAD5LX47_PYTIN</name>
<keyword evidence="3" id="KW-1185">Reference proteome</keyword>
<feature type="domain" description="DUF7869" evidence="1">
    <location>
        <begin position="15"/>
        <end position="158"/>
    </location>
</feature>
<organism evidence="2 3">
    <name type="scientific">Pythium insidiosum</name>
    <name type="common">Pythiosis disease agent</name>
    <dbReference type="NCBI Taxonomy" id="114742"/>
    <lineage>
        <taxon>Eukaryota</taxon>
        <taxon>Sar</taxon>
        <taxon>Stramenopiles</taxon>
        <taxon>Oomycota</taxon>
        <taxon>Peronosporomycetes</taxon>
        <taxon>Pythiales</taxon>
        <taxon>Pythiaceae</taxon>
        <taxon>Pythium</taxon>
    </lineage>
</organism>
<proteinExistence type="predicted"/>
<dbReference type="AlphaFoldDB" id="A0AAD5LX47"/>
<protein>
    <recommendedName>
        <fullName evidence="1">DUF7869 domain-containing protein</fullName>
    </recommendedName>
</protein>
<dbReference type="Pfam" id="PF25273">
    <property type="entry name" value="DUF7869"/>
    <property type="match status" value="1"/>
</dbReference>
<accession>A0AAD5LX47</accession>
<reference evidence="2" key="1">
    <citation type="submission" date="2021-12" db="EMBL/GenBank/DDBJ databases">
        <title>Prjna785345.</title>
        <authorList>
            <person name="Rujirawat T."/>
            <person name="Krajaejun T."/>
        </authorList>
    </citation>
    <scope>NUCLEOTIDE SEQUENCE</scope>
    <source>
        <strain evidence="2">Pi057C3</strain>
    </source>
</reference>
<dbReference type="EMBL" id="JAKCXM010000293">
    <property type="protein sequence ID" value="KAJ0396489.1"/>
    <property type="molecule type" value="Genomic_DNA"/>
</dbReference>
<evidence type="ECO:0000259" key="1">
    <source>
        <dbReference type="Pfam" id="PF25273"/>
    </source>
</evidence>
<dbReference type="PANTHER" id="PTHR34415:SF1">
    <property type="entry name" value="INTEGRASE CATALYTIC DOMAIN-CONTAINING PROTEIN"/>
    <property type="match status" value="1"/>
</dbReference>
<gene>
    <name evidence="2" type="ORF">P43SY_004331</name>
</gene>
<dbReference type="InterPro" id="IPR057191">
    <property type="entry name" value="DUF7869"/>
</dbReference>
<evidence type="ECO:0000313" key="2">
    <source>
        <dbReference type="EMBL" id="KAJ0396489.1"/>
    </source>
</evidence>
<dbReference type="Proteomes" id="UP001209570">
    <property type="component" value="Unassembled WGS sequence"/>
</dbReference>